<gene>
    <name evidence="3" type="ORF">CABS02_04885</name>
</gene>
<accession>A0A9P9XJX1</accession>
<feature type="compositionally biased region" description="Polar residues" evidence="1">
    <location>
        <begin position="480"/>
        <end position="491"/>
    </location>
</feature>
<feature type="region of interest" description="Disordered" evidence="1">
    <location>
        <begin position="480"/>
        <end position="514"/>
    </location>
</feature>
<dbReference type="EMBL" id="SDAQ01000020">
    <property type="protein sequence ID" value="KAI3555046.1"/>
    <property type="molecule type" value="Genomic_DNA"/>
</dbReference>
<name>A0A9P9XJX1_9PEZI</name>
<dbReference type="OrthoDB" id="4812780at2759"/>
<feature type="transmembrane region" description="Helical" evidence="2">
    <location>
        <begin position="42"/>
        <end position="66"/>
    </location>
</feature>
<sequence length="842" mass="94772">MATDGSDCPETSNSTDCLLRNLLQLLNNQRDANDAEVNWDPISFAFTLILGLAAALFAAITIWQAIATAGKGWRKTNPNAIGGWAARTETRWVWTEMSYKTTAWTPILNVETVKHWAELGDLPAADGKEKSAWERMTDFLRKSRSPTCKVLNRDPNTEDRPAATWVRLLEELGLEEIKPPNEDDKIGLRRVVADYLPDDLPAAPAYAQVGLILAATAMVGVQIRMNEQNSAYPIVVGQGFQVDFRDHPLLGLVGVYSRYVTRRDSSKRSQFKPEQLAMVMEYGRGRFKTIRLNGDSETLDMLKLSTRNQLMKALMGFETTERYRFPEPFITGLESVFEDCIPISRLLLAATPERVPLLFPRSAFTTKIPLSAIAVLGSFWSSVQLTEFKGWDVSMDLGFWNAPTWSRFIWETSVTRYEAISSDAGSFKGHFLVLQMCVGLLHSPKKLQAWFRGLRDDDQNSIKESILGQLKEIDRWITSSTQSQRDGTPAQSPSPSPPNEDITQAQSSSKMPPEFGRRIASIYRTTIILSQAHQLVTFRSQVRVKGQDTSQQKNYPSGSACHRHNNMLADIRSLLQDFKGPKEKLDGFDEEYRRLPIERGITQQTEKGKENGKGAENHGNEVGEGEKQNEEKRVPKTGAQPCDRERDDKDRKETQAKGKGTAPGKGVDRANQTKELPTKDKEENQTEQIITKEGEGSAQKDKEEQGKWEDDGQGEGDVKEEGSSEVKTEKETESKADNFPIHVKNRPHLGELFEKCKKYRGYLRFIAGFDITQHSIDDLCKILDELGAISVYCTTSEDDGADRRGDLNDILIYRCLAMALLFQTSIDTDKMTHLWDQVLPLI</sequence>
<keyword evidence="4" id="KW-1185">Reference proteome</keyword>
<evidence type="ECO:0000313" key="4">
    <source>
        <dbReference type="Proteomes" id="UP001056436"/>
    </source>
</evidence>
<keyword evidence="2" id="KW-0812">Transmembrane</keyword>
<comment type="caution">
    <text evidence="3">The sequence shown here is derived from an EMBL/GenBank/DDBJ whole genome shotgun (WGS) entry which is preliminary data.</text>
</comment>
<dbReference type="Proteomes" id="UP001056436">
    <property type="component" value="Unassembled WGS sequence"/>
</dbReference>
<protein>
    <submittedName>
        <fullName evidence="3">Uncharacterized protein</fullName>
    </submittedName>
</protein>
<feature type="compositionally biased region" description="Polar residues" evidence="1">
    <location>
        <begin position="547"/>
        <end position="557"/>
    </location>
</feature>
<feature type="compositionally biased region" description="Basic and acidic residues" evidence="1">
    <location>
        <begin position="606"/>
        <end position="634"/>
    </location>
</feature>
<feature type="compositionally biased region" description="Polar residues" evidence="1">
    <location>
        <begin position="501"/>
        <end position="510"/>
    </location>
</feature>
<evidence type="ECO:0000256" key="2">
    <source>
        <dbReference type="SAM" id="Phobius"/>
    </source>
</evidence>
<feature type="compositionally biased region" description="Basic and acidic residues" evidence="1">
    <location>
        <begin position="642"/>
        <end position="656"/>
    </location>
</feature>
<evidence type="ECO:0000256" key="1">
    <source>
        <dbReference type="SAM" id="MobiDB-lite"/>
    </source>
</evidence>
<reference evidence="3" key="1">
    <citation type="submission" date="2019-01" db="EMBL/GenBank/DDBJ databases">
        <title>Colletotrichum abscissum LGMF1257.</title>
        <authorList>
            <person name="Baroncelli R."/>
        </authorList>
    </citation>
    <scope>NUCLEOTIDE SEQUENCE</scope>
    <source>
        <strain evidence="3">Ca142</strain>
    </source>
</reference>
<proteinExistence type="predicted"/>
<feature type="region of interest" description="Disordered" evidence="1">
    <location>
        <begin position="596"/>
        <end position="737"/>
    </location>
</feature>
<keyword evidence="2" id="KW-0472">Membrane</keyword>
<keyword evidence="2" id="KW-1133">Transmembrane helix</keyword>
<feature type="compositionally biased region" description="Basic and acidic residues" evidence="1">
    <location>
        <begin position="666"/>
        <end position="736"/>
    </location>
</feature>
<evidence type="ECO:0000313" key="3">
    <source>
        <dbReference type="EMBL" id="KAI3555046.1"/>
    </source>
</evidence>
<feature type="region of interest" description="Disordered" evidence="1">
    <location>
        <begin position="543"/>
        <end position="562"/>
    </location>
</feature>
<dbReference type="AlphaFoldDB" id="A0A9P9XJX1"/>
<organism evidence="3 4">
    <name type="scientific">Colletotrichum abscissum</name>
    <dbReference type="NCBI Taxonomy" id="1671311"/>
    <lineage>
        <taxon>Eukaryota</taxon>
        <taxon>Fungi</taxon>
        <taxon>Dikarya</taxon>
        <taxon>Ascomycota</taxon>
        <taxon>Pezizomycotina</taxon>
        <taxon>Sordariomycetes</taxon>
        <taxon>Hypocreomycetidae</taxon>
        <taxon>Glomerellales</taxon>
        <taxon>Glomerellaceae</taxon>
        <taxon>Colletotrichum</taxon>
        <taxon>Colletotrichum acutatum species complex</taxon>
    </lineage>
</organism>